<evidence type="ECO:0000259" key="1">
    <source>
        <dbReference type="Pfam" id="PF18478"/>
    </source>
</evidence>
<reference evidence="2 3" key="1">
    <citation type="submission" date="2024-02" db="EMBL/GenBank/DDBJ databases">
        <title>Janibacter sp. nov., isolated from gut of marine sandworm.</title>
        <authorList>
            <person name="Kim B."/>
            <person name="Jun M.O."/>
            <person name="Shin N.-R."/>
        </authorList>
    </citation>
    <scope>NUCLEOTIDE SEQUENCE [LARGE SCALE GENOMIC DNA]</scope>
    <source>
        <strain evidence="2 3">A1S7</strain>
    </source>
</reference>
<dbReference type="Pfam" id="PF18478">
    <property type="entry name" value="PIN_10"/>
    <property type="match status" value="1"/>
</dbReference>
<keyword evidence="3" id="KW-1185">Reference proteome</keyword>
<dbReference type="RefSeq" id="WP_338752555.1">
    <property type="nucleotide sequence ID" value="NZ_CP144913.1"/>
</dbReference>
<accession>A0ABZ2MM50</accession>
<dbReference type="EMBL" id="CP144913">
    <property type="protein sequence ID" value="WXB78088.1"/>
    <property type="molecule type" value="Genomic_DNA"/>
</dbReference>
<feature type="domain" description="VapC45 PIN like" evidence="1">
    <location>
        <begin position="2"/>
        <end position="60"/>
    </location>
</feature>
<evidence type="ECO:0000313" key="2">
    <source>
        <dbReference type="EMBL" id="WXB78088.1"/>
    </source>
</evidence>
<name>A0ABZ2MM50_9MICO</name>
<proteinExistence type="predicted"/>
<dbReference type="InterPro" id="IPR041375">
    <property type="entry name" value="VapC45_PIN-like"/>
</dbReference>
<sequence>MARELRARGWTVHLIAEYYDNDGQDVLDEEWISEGTANGWHLLTKDAAIRRRDHEAVAVGDGMLFTLARQNLRALDMVELLERHRNRILRLIAAGEPGIYVIRQSEVTKYTRPR</sequence>
<gene>
    <name evidence="2" type="ORF">V1351_13940</name>
</gene>
<evidence type="ECO:0000313" key="3">
    <source>
        <dbReference type="Proteomes" id="UP001382727"/>
    </source>
</evidence>
<dbReference type="Proteomes" id="UP001382727">
    <property type="component" value="Chromosome"/>
</dbReference>
<organism evidence="2 3">
    <name type="scientific">Janibacter alittae</name>
    <dbReference type="NCBI Taxonomy" id="3115209"/>
    <lineage>
        <taxon>Bacteria</taxon>
        <taxon>Bacillati</taxon>
        <taxon>Actinomycetota</taxon>
        <taxon>Actinomycetes</taxon>
        <taxon>Micrococcales</taxon>
        <taxon>Intrasporangiaceae</taxon>
        <taxon>Janibacter</taxon>
    </lineage>
</organism>
<protein>
    <recommendedName>
        <fullName evidence="1">VapC45 PIN like domain-containing protein</fullName>
    </recommendedName>
</protein>